<reference evidence="1 2" key="1">
    <citation type="journal article" date="2018" name="Evol. Lett.">
        <title>Horizontal gene cluster transfer increased hallucinogenic mushroom diversity.</title>
        <authorList>
            <person name="Reynolds H.T."/>
            <person name="Vijayakumar V."/>
            <person name="Gluck-Thaler E."/>
            <person name="Korotkin H.B."/>
            <person name="Matheny P.B."/>
            <person name="Slot J.C."/>
        </authorList>
    </citation>
    <scope>NUCLEOTIDE SEQUENCE [LARGE SCALE GENOMIC DNA]</scope>
    <source>
        <strain evidence="1 2">2629</strain>
    </source>
</reference>
<evidence type="ECO:0000313" key="2">
    <source>
        <dbReference type="Proteomes" id="UP000284842"/>
    </source>
</evidence>
<dbReference type="AlphaFoldDB" id="A0A409VIM9"/>
<dbReference type="InterPro" id="IPR032675">
    <property type="entry name" value="LRR_dom_sf"/>
</dbReference>
<name>A0A409VIM9_9AGAR</name>
<dbReference type="OrthoDB" id="2788229at2759"/>
<dbReference type="Gene3D" id="3.80.10.10">
    <property type="entry name" value="Ribonuclease Inhibitor"/>
    <property type="match status" value="2"/>
</dbReference>
<dbReference type="GO" id="GO:0031146">
    <property type="term" value="P:SCF-dependent proteasomal ubiquitin-dependent protein catabolic process"/>
    <property type="evidence" value="ECO:0007669"/>
    <property type="project" value="TreeGrafter"/>
</dbReference>
<gene>
    <name evidence="1" type="ORF">CVT24_000207</name>
</gene>
<proteinExistence type="predicted"/>
<evidence type="ECO:0008006" key="3">
    <source>
        <dbReference type="Google" id="ProtNLM"/>
    </source>
</evidence>
<dbReference type="EMBL" id="NHTK01006051">
    <property type="protein sequence ID" value="PPQ66093.1"/>
    <property type="molecule type" value="Genomic_DNA"/>
</dbReference>
<keyword evidence="2" id="KW-1185">Reference proteome</keyword>
<dbReference type="GO" id="GO:0019005">
    <property type="term" value="C:SCF ubiquitin ligase complex"/>
    <property type="evidence" value="ECO:0007669"/>
    <property type="project" value="TreeGrafter"/>
</dbReference>
<comment type="caution">
    <text evidence="1">The sequence shown here is derived from an EMBL/GenBank/DDBJ whole genome shotgun (WGS) entry which is preliminary data.</text>
</comment>
<evidence type="ECO:0000313" key="1">
    <source>
        <dbReference type="EMBL" id="PPQ66093.1"/>
    </source>
</evidence>
<dbReference type="Proteomes" id="UP000284842">
    <property type="component" value="Unassembled WGS sequence"/>
</dbReference>
<dbReference type="PANTHER" id="PTHR13318">
    <property type="entry name" value="PARTNER OF PAIRED, ISOFORM B-RELATED"/>
    <property type="match status" value="1"/>
</dbReference>
<protein>
    <recommendedName>
        <fullName evidence="3">F-box domain-containing protein</fullName>
    </recommendedName>
</protein>
<organism evidence="1 2">
    <name type="scientific">Panaeolus cyanescens</name>
    <dbReference type="NCBI Taxonomy" id="181874"/>
    <lineage>
        <taxon>Eukaryota</taxon>
        <taxon>Fungi</taxon>
        <taxon>Dikarya</taxon>
        <taxon>Basidiomycota</taxon>
        <taxon>Agaricomycotina</taxon>
        <taxon>Agaricomycetes</taxon>
        <taxon>Agaricomycetidae</taxon>
        <taxon>Agaricales</taxon>
        <taxon>Agaricineae</taxon>
        <taxon>Galeropsidaceae</taxon>
        <taxon>Panaeolus</taxon>
    </lineage>
</organism>
<sequence>MRQQIPRNGPVLPLEIFLQVIDNLQDSHTSLGACSLVCKSFVAPCRAFLFEAVDIVYSGIGRSTSRARLLEVINANSLISTYVKNVTYSLKPSSEKVTGEPANGLQKTLTKKRILASLEHSLSLCELFPHIKTLNILHDSGSSDHARICDKGEQCVSLTSTILSEYARAGSKSLTALRLQNVRVDIRDFLLLENIHTLDASYTIWMAQDRGSSVIPSLHRPRSLPLKCIYLNDGIDFPINVVKYCPNLESLTIVGIGEPKEMDLDGLFPHNEDVGVTDQSITVEGVAASFGNLHTIDTWTECWMLKFFYGPGIISKLTALTSLAVMISDSDRHHFHEVIQRAPALQKLDVYIVPNRPQASDDPLWEFQLDHCLQHCRKLSSISLQLSNLNPRSPLAKNYIRGITKGMLGVRGFNCIKTVDLSIQLIDESEAEVQAWMDATAEAWTELDSAIAGDRETVPPTVSTTLVELFPSLQTVVVRHRTIDRHHDSPPCRQIECTNMADTVISELPKSSATQLVLLSINANLYNVFSVPKLRSLEVHECAWSLPSPQNTDVSSPELLQDVDDRRVLHPQLPLERLYLGDTELGGIPLDIFRYLPNLTHLEIEEGYPFRYSKIDYVFSNADTITIPLQPYQKLSFIAMECGLPLLRICNIAKREYEMPALPCLNEFQTTLYWNNDTDEPTFYELLNCAPALRTLHLTLRLDISLPLPSTAPPFQFGGLFAACKCLSSLSVDLSSIGYYKDLDNLQSLVDALAGIQGNNSLFMLSLCMNMYPKTALTRTDDWRDTTSGAWQKLDAILAEDNGISFPHIRRMEIKVTNFTFLPEIDNPPASAKSLRSNPEIQQDNRRILHPQLPLERLHLGTTDVGGISVDIFRYLPNLVHLEIEEGYPFQLYTIDALFSNTCTGSLRPFHKLSFISTECGLPLRRICDIAKKGSGKDPLPCLDEFQITVYWNDPSEERVFYEVLNYASALRTLHLTLRRELYYFHWSSCAIFKFISHLVDMRINSPTPAPTFQFGGLFAACKCLSSLTVDFTNARYPKDIDNLQSLLDALYGIQDDNSLSILSVHVDMYPIIGQQTDDWRETTSSVWQRMDHILAEAHKISFPHLRTVKIKVTNLTFLPEIDNPPASAFPEFWKEVMPLCHSAFQVKPGKKRSIKYTLP</sequence>
<dbReference type="InParanoid" id="A0A409VIM9"/>
<dbReference type="SUPFAM" id="SSF52047">
    <property type="entry name" value="RNI-like"/>
    <property type="match status" value="2"/>
</dbReference>
<accession>A0A409VIM9</accession>